<dbReference type="RefSeq" id="WP_107393681.1">
    <property type="nucleotide sequence ID" value="NZ_PHHF01000004.1"/>
</dbReference>
<evidence type="ECO:0000259" key="1">
    <source>
        <dbReference type="Pfam" id="PF10502"/>
    </source>
</evidence>
<accession>A0A2T4I820</accession>
<name>A0A2T4I820_9SPHN</name>
<sequence length="199" mass="22088">MRKPLSRNPARPRPAPLLEWHPPLARQLRARRRPLLIAGGIGLALLAAAATLDVMGPPAPRIIWNASASAPIGLWRIHPGAPVRTGDMVLARTPESVRQLAARRHYLPANVPLLKRIAARDGDKVCALGYAIFVNGRRIAERRATDRQDRPLPWWSGCEHLRDGRVFLMMDAAESFDGRYFGPISETAIIGKATPLWLR</sequence>
<dbReference type="Proteomes" id="UP000241206">
    <property type="component" value="Unassembled WGS sequence"/>
</dbReference>
<gene>
    <name evidence="2" type="ORF">CV103_01095</name>
</gene>
<dbReference type="Gene3D" id="2.10.109.10">
    <property type="entry name" value="Umud Fragment, subunit A"/>
    <property type="match status" value="1"/>
</dbReference>
<organism evidence="2 3">
    <name type="scientific">Edaphosphingomonas fennica</name>
    <dbReference type="NCBI Taxonomy" id="114404"/>
    <lineage>
        <taxon>Bacteria</taxon>
        <taxon>Pseudomonadati</taxon>
        <taxon>Pseudomonadota</taxon>
        <taxon>Alphaproteobacteria</taxon>
        <taxon>Sphingomonadales</taxon>
        <taxon>Rhizorhabdaceae</taxon>
        <taxon>Edaphosphingomonas</taxon>
    </lineage>
</organism>
<dbReference type="InterPro" id="IPR036286">
    <property type="entry name" value="LexA/Signal_pep-like_sf"/>
</dbReference>
<protein>
    <submittedName>
        <fullName evidence="2">S26 family signal peptidase</fullName>
    </submittedName>
</protein>
<dbReference type="InterPro" id="IPR019533">
    <property type="entry name" value="Peptidase_S26"/>
</dbReference>
<dbReference type="GO" id="GO:0006465">
    <property type="term" value="P:signal peptide processing"/>
    <property type="evidence" value="ECO:0007669"/>
    <property type="project" value="InterPro"/>
</dbReference>
<evidence type="ECO:0000313" key="3">
    <source>
        <dbReference type="Proteomes" id="UP000241206"/>
    </source>
</evidence>
<feature type="domain" description="Peptidase S26" evidence="1">
    <location>
        <begin position="42"/>
        <end position="197"/>
    </location>
</feature>
<comment type="caution">
    <text evidence="2">The sequence shown here is derived from an EMBL/GenBank/DDBJ whole genome shotgun (WGS) entry which is preliminary data.</text>
</comment>
<dbReference type="GO" id="GO:0004252">
    <property type="term" value="F:serine-type endopeptidase activity"/>
    <property type="evidence" value="ECO:0007669"/>
    <property type="project" value="InterPro"/>
</dbReference>
<proteinExistence type="predicted"/>
<dbReference type="AlphaFoldDB" id="A0A2T4I820"/>
<evidence type="ECO:0000313" key="2">
    <source>
        <dbReference type="EMBL" id="PTD27693.1"/>
    </source>
</evidence>
<dbReference type="SUPFAM" id="SSF51306">
    <property type="entry name" value="LexA/Signal peptidase"/>
    <property type="match status" value="1"/>
</dbReference>
<dbReference type="Pfam" id="PF10502">
    <property type="entry name" value="Peptidase_S26"/>
    <property type="match status" value="1"/>
</dbReference>
<dbReference type="EMBL" id="PHHF01000004">
    <property type="protein sequence ID" value="PTD27693.1"/>
    <property type="molecule type" value="Genomic_DNA"/>
</dbReference>
<keyword evidence="3" id="KW-1185">Reference proteome</keyword>
<reference evidence="2 3" key="1">
    <citation type="submission" date="2017-11" db="EMBL/GenBank/DDBJ databases">
        <title>Sphingomonas oleivorans sp. nov., isolated from oil-contaminated soil.</title>
        <authorList>
            <person name="Wang L."/>
            <person name="Chen L."/>
        </authorList>
    </citation>
    <scope>NUCLEOTIDE SEQUENCE [LARGE SCALE GENOMIC DNA]</scope>
    <source>
        <strain evidence="2 3">K101</strain>
    </source>
</reference>